<evidence type="ECO:0000313" key="2">
    <source>
        <dbReference type="Proteomes" id="UP000243540"/>
    </source>
</evidence>
<dbReference type="Pfam" id="PF05258">
    <property type="entry name" value="DciA"/>
    <property type="match status" value="1"/>
</dbReference>
<accession>A0A1Y2SY32</accession>
<organism evidence="1 2">
    <name type="scientific">Alloscardovia macacae</name>
    <dbReference type="NCBI Taxonomy" id="1160091"/>
    <lineage>
        <taxon>Bacteria</taxon>
        <taxon>Bacillati</taxon>
        <taxon>Actinomycetota</taxon>
        <taxon>Actinomycetes</taxon>
        <taxon>Bifidobacteriales</taxon>
        <taxon>Bifidobacteriaceae</taxon>
        <taxon>Alloscardovia</taxon>
    </lineage>
</organism>
<dbReference type="EMBL" id="NEKC01000008">
    <property type="protein sequence ID" value="OTA29160.1"/>
    <property type="molecule type" value="Genomic_DNA"/>
</dbReference>
<dbReference type="Proteomes" id="UP000243540">
    <property type="component" value="Unassembled WGS sequence"/>
</dbReference>
<dbReference type="AlphaFoldDB" id="A0A1Y2SY32"/>
<comment type="caution">
    <text evidence="1">The sequence shown here is derived from an EMBL/GenBank/DDBJ whole genome shotgun (WGS) entry which is preliminary data.</text>
</comment>
<dbReference type="RefSeq" id="WP_086106640.1">
    <property type="nucleotide sequence ID" value="NZ_NEKB01000006.1"/>
</dbReference>
<reference evidence="1 2" key="1">
    <citation type="submission" date="2017-04" db="EMBL/GenBank/DDBJ databases">
        <title>Draft genome sequences of Alloscardovia macacae UMA81211 and UMA81212 isolated from the feces of a rhesus macaque (Macaca mulatta).</title>
        <authorList>
            <person name="Albert K."/>
            <person name="Sela D.A."/>
        </authorList>
    </citation>
    <scope>NUCLEOTIDE SEQUENCE [LARGE SCALE GENOMIC DNA]</scope>
    <source>
        <strain evidence="1 2">UMA81212</strain>
    </source>
</reference>
<dbReference type="STRING" id="1160091.B9T39_04585"/>
<dbReference type="PANTHER" id="PTHR36456">
    <property type="entry name" value="UPF0232 PROTEIN SCO3875"/>
    <property type="match status" value="1"/>
</dbReference>
<evidence type="ECO:0008006" key="3">
    <source>
        <dbReference type="Google" id="ProtNLM"/>
    </source>
</evidence>
<proteinExistence type="predicted"/>
<gene>
    <name evidence="1" type="ORF">B9T39_04585</name>
</gene>
<name>A0A1Y2SY32_9BIFI</name>
<protein>
    <recommendedName>
        <fullName evidence="3">DUF721 domain-containing protein</fullName>
    </recommendedName>
</protein>
<dbReference type="InterPro" id="IPR007922">
    <property type="entry name" value="DciA-like"/>
</dbReference>
<dbReference type="PANTHER" id="PTHR36456:SF1">
    <property type="entry name" value="UPF0232 PROTEIN SCO3875"/>
    <property type="match status" value="1"/>
</dbReference>
<evidence type="ECO:0000313" key="1">
    <source>
        <dbReference type="EMBL" id="OTA29160.1"/>
    </source>
</evidence>
<dbReference type="OrthoDB" id="5516926at2"/>
<sequence length="157" mass="18007">MTRKPIPEEFRLNTDALAARLFEPYSHQFVQKRSFDEENRKAAESFGQKGRDWTDFGSVLASLTQNPLWKTRMALARLYDDWTSIVGDSIARNSRVGRLQAGELSIIVHSPAWANTISFMSEAILEKLHTHPATKDLDIRSIKVIGGQNEPYKKRRY</sequence>